<feature type="chain" id="PRO_5004591869" evidence="3">
    <location>
        <begin position="28"/>
        <end position="239"/>
    </location>
</feature>
<dbReference type="AlphaFoldDB" id="T1KS63"/>
<gene>
    <name evidence="4" type="primary">107366662</name>
</gene>
<reference evidence="4" key="2">
    <citation type="submission" date="2015-06" db="UniProtKB">
        <authorList>
            <consortium name="EnsemblMetazoa"/>
        </authorList>
    </citation>
    <scope>IDENTIFICATION</scope>
</reference>
<keyword evidence="3" id="KW-0732">Signal</keyword>
<keyword evidence="5" id="KW-1185">Reference proteome</keyword>
<reference evidence="5" key="1">
    <citation type="submission" date="2011-08" db="EMBL/GenBank/DDBJ databases">
        <authorList>
            <person name="Rombauts S."/>
        </authorList>
    </citation>
    <scope>NUCLEOTIDE SEQUENCE</scope>
    <source>
        <strain evidence="5">London</strain>
    </source>
</reference>
<protein>
    <submittedName>
        <fullName evidence="4">Uncharacterized protein</fullName>
    </submittedName>
</protein>
<feature type="compositionally biased region" description="Polar residues" evidence="2">
    <location>
        <begin position="38"/>
        <end position="56"/>
    </location>
</feature>
<keyword evidence="1" id="KW-0175">Coiled coil</keyword>
<dbReference type="EnsemblMetazoa" id="tetur19g01990.1">
    <property type="protein sequence ID" value="tetur19g01990.1"/>
    <property type="gene ID" value="tetur19g01990"/>
</dbReference>
<dbReference type="Proteomes" id="UP000015104">
    <property type="component" value="Unassembled WGS sequence"/>
</dbReference>
<dbReference type="KEGG" id="tut:107366662"/>
<evidence type="ECO:0000313" key="4">
    <source>
        <dbReference type="EnsemblMetazoa" id="tetur19g01990.1"/>
    </source>
</evidence>
<organism evidence="4 5">
    <name type="scientific">Tetranychus urticae</name>
    <name type="common">Two-spotted spider mite</name>
    <dbReference type="NCBI Taxonomy" id="32264"/>
    <lineage>
        <taxon>Eukaryota</taxon>
        <taxon>Metazoa</taxon>
        <taxon>Ecdysozoa</taxon>
        <taxon>Arthropoda</taxon>
        <taxon>Chelicerata</taxon>
        <taxon>Arachnida</taxon>
        <taxon>Acari</taxon>
        <taxon>Acariformes</taxon>
        <taxon>Trombidiformes</taxon>
        <taxon>Prostigmata</taxon>
        <taxon>Eleutherengona</taxon>
        <taxon>Raphignathae</taxon>
        <taxon>Tetranychoidea</taxon>
        <taxon>Tetranychidae</taxon>
        <taxon>Tetranychus</taxon>
    </lineage>
</organism>
<feature type="signal peptide" evidence="3">
    <location>
        <begin position="1"/>
        <end position="27"/>
    </location>
</feature>
<feature type="coiled-coil region" evidence="1">
    <location>
        <begin position="106"/>
        <end position="133"/>
    </location>
</feature>
<dbReference type="EMBL" id="CAEY01000422">
    <property type="status" value="NOT_ANNOTATED_CDS"/>
    <property type="molecule type" value="Genomic_DNA"/>
</dbReference>
<dbReference type="OMA" id="PDFVDWA"/>
<evidence type="ECO:0000313" key="5">
    <source>
        <dbReference type="Proteomes" id="UP000015104"/>
    </source>
</evidence>
<feature type="region of interest" description="Disordered" evidence="2">
    <location>
        <begin position="32"/>
        <end position="67"/>
    </location>
</feature>
<dbReference type="OrthoDB" id="10399245at2759"/>
<evidence type="ECO:0000256" key="2">
    <source>
        <dbReference type="SAM" id="MobiDB-lite"/>
    </source>
</evidence>
<accession>T1KS63</accession>
<evidence type="ECO:0000256" key="1">
    <source>
        <dbReference type="SAM" id="Coils"/>
    </source>
</evidence>
<sequence length="239" mass="27443">MRFLMFNDKLFLLTVLIIGLIWIKVNAQEDDDSEDKVNTSVPDKQDVSLPSPSTVTAPGKSTSKRKTKTARLLENLDSFRDRLGKGKDIVTGIVESFMGRGDEVDEEKLEEALAKYDEIVEDLEADFTKAKINIGLRLEGNLRQVNETIDQLIEQLRDVNPDFVDWARTKRVNLTKSLRGRILRFNDLLGSGVERLLEISEMGKNTVRKLHKRRYQKREKLSRILLGTRKNDSNKNDVR</sequence>
<dbReference type="HOGENOM" id="CLU_1162450_0_0_1"/>
<evidence type="ECO:0000256" key="3">
    <source>
        <dbReference type="SAM" id="SignalP"/>
    </source>
</evidence>
<proteinExistence type="predicted"/>
<name>T1KS63_TETUR</name>